<evidence type="ECO:0000313" key="2">
    <source>
        <dbReference type="EMBL" id="RRD06997.1"/>
    </source>
</evidence>
<dbReference type="InterPro" id="IPR017517">
    <property type="entry name" value="Maleyloyr_isom"/>
</dbReference>
<dbReference type="Gene3D" id="1.20.120.450">
    <property type="entry name" value="dinb family like domain"/>
    <property type="match status" value="1"/>
</dbReference>
<dbReference type="GO" id="GO:0046872">
    <property type="term" value="F:metal ion binding"/>
    <property type="evidence" value="ECO:0007669"/>
    <property type="project" value="InterPro"/>
</dbReference>
<dbReference type="GO" id="GO:0016853">
    <property type="term" value="F:isomerase activity"/>
    <property type="evidence" value="ECO:0007669"/>
    <property type="project" value="UniProtKB-KW"/>
</dbReference>
<sequence length="228" mass="24662">MSSSTPDPAQSPFEAVLHAIRDHTHLLLGRTITYSADDWSAPSMLTGWTRAHVAAHLITGARRLTRIAEQLQTGETPDLLDPRLGDEDEILSMSDGLDMQIALDTTSGEVLAALTGLADLTGAFHLREGLHIAVHELPLVRLREVVLHHFDLEPADGGVELAPEIARRLLDFELTCIKPPIGPVKLESNDGVVRTIGSGPGRPRLSGPTGDLFLWATRGALTDRVQES</sequence>
<accession>A0A3P1TC27</accession>
<dbReference type="OrthoDB" id="5118203at2"/>
<dbReference type="Pfam" id="PF11716">
    <property type="entry name" value="MDMPI_N"/>
    <property type="match status" value="1"/>
</dbReference>
<feature type="domain" description="Mycothiol-dependent maleylpyruvate isomerase metal-binding" evidence="1">
    <location>
        <begin position="35"/>
        <end position="153"/>
    </location>
</feature>
<evidence type="ECO:0000313" key="3">
    <source>
        <dbReference type="Proteomes" id="UP000280819"/>
    </source>
</evidence>
<reference evidence="2 3" key="1">
    <citation type="submission" date="2018-11" db="EMBL/GenBank/DDBJ databases">
        <title>Genomes From Bacteria Associated with the Canine Oral Cavity: a Test Case for Automated Genome-Based Taxonomic Assignment.</title>
        <authorList>
            <person name="Coil D.A."/>
            <person name="Jospin G."/>
            <person name="Darling A.E."/>
            <person name="Wallis C."/>
            <person name="Davis I.J."/>
            <person name="Harris S."/>
            <person name="Eisen J.A."/>
            <person name="Holcombe L.J."/>
            <person name="O'Flynn C."/>
        </authorList>
    </citation>
    <scope>NUCLEOTIDE SEQUENCE [LARGE SCALE GENOMIC DNA]</scope>
    <source>
        <strain evidence="2 3">OH887_COT-365</strain>
    </source>
</reference>
<keyword evidence="2" id="KW-0413">Isomerase</keyword>
<gene>
    <name evidence="2" type="ORF">EII34_00390</name>
</gene>
<proteinExistence type="predicted"/>
<name>A0A3P1TC27_9ACTN</name>
<keyword evidence="2" id="KW-0670">Pyruvate</keyword>
<dbReference type="EMBL" id="RQZG01000001">
    <property type="protein sequence ID" value="RRD06997.1"/>
    <property type="molecule type" value="Genomic_DNA"/>
</dbReference>
<dbReference type="InterPro" id="IPR024344">
    <property type="entry name" value="MDMPI_metal-binding"/>
</dbReference>
<comment type="caution">
    <text evidence="2">The sequence shown here is derived from an EMBL/GenBank/DDBJ whole genome shotgun (WGS) entry which is preliminary data.</text>
</comment>
<dbReference type="NCBIfam" id="TIGR03083">
    <property type="entry name" value="maleylpyruvate isomerase family mycothiol-dependent enzyme"/>
    <property type="match status" value="1"/>
</dbReference>
<evidence type="ECO:0000259" key="1">
    <source>
        <dbReference type="Pfam" id="PF11716"/>
    </source>
</evidence>
<organism evidence="2 3">
    <name type="scientific">Arachnia propionica</name>
    <dbReference type="NCBI Taxonomy" id="1750"/>
    <lineage>
        <taxon>Bacteria</taxon>
        <taxon>Bacillati</taxon>
        <taxon>Actinomycetota</taxon>
        <taxon>Actinomycetes</taxon>
        <taxon>Propionibacteriales</taxon>
        <taxon>Propionibacteriaceae</taxon>
        <taxon>Arachnia</taxon>
    </lineage>
</organism>
<dbReference type="Proteomes" id="UP000280819">
    <property type="component" value="Unassembled WGS sequence"/>
</dbReference>
<dbReference type="AlphaFoldDB" id="A0A3P1TC27"/>
<dbReference type="SUPFAM" id="SSF109854">
    <property type="entry name" value="DinB/YfiT-like putative metalloenzymes"/>
    <property type="match status" value="1"/>
</dbReference>
<dbReference type="InterPro" id="IPR034660">
    <property type="entry name" value="DinB/YfiT-like"/>
</dbReference>
<dbReference type="RefSeq" id="WP_124841651.1">
    <property type="nucleotide sequence ID" value="NZ_JAUNKP010000005.1"/>
</dbReference>
<protein>
    <submittedName>
        <fullName evidence="2">Maleylpyruvate isomerase family mycothiol-dependent enzyme</fullName>
    </submittedName>
</protein>